<dbReference type="PROSITE" id="PS50066">
    <property type="entry name" value="MADS_BOX_2"/>
    <property type="match status" value="1"/>
</dbReference>
<feature type="domain" description="MADS-box" evidence="7">
    <location>
        <begin position="1"/>
        <end position="61"/>
    </location>
</feature>
<keyword evidence="6" id="KW-0175">Coiled coil</keyword>
<evidence type="ECO:0000256" key="2">
    <source>
        <dbReference type="ARBA" id="ARBA00023015"/>
    </source>
</evidence>
<evidence type="ECO:0000313" key="9">
    <source>
        <dbReference type="EMBL" id="XBP28237.1"/>
    </source>
</evidence>
<dbReference type="GO" id="GO:0005634">
    <property type="term" value="C:nucleus"/>
    <property type="evidence" value="ECO:0007669"/>
    <property type="project" value="UniProtKB-SubCell"/>
</dbReference>
<evidence type="ECO:0000259" key="8">
    <source>
        <dbReference type="PROSITE" id="PS51297"/>
    </source>
</evidence>
<dbReference type="InterPro" id="IPR002487">
    <property type="entry name" value="TF_Kbox"/>
</dbReference>
<dbReference type="GO" id="GO:0003700">
    <property type="term" value="F:DNA-binding transcription factor activity"/>
    <property type="evidence" value="ECO:0007669"/>
    <property type="project" value="InterPro"/>
</dbReference>
<sequence length="184" mass="21439">MGRGKIEIRRIENQTSRQVTYTKRRSGILKKAHEITILCDAKVSVIIFSSNGKMVEYLSPGSNLEEILDLYNKNSSGNKLWDSKHENLSNEIDRVKKDNDNMNIELKHLNGEDITSLNPRELIAIDDALESGLRNIRTKKQKKMEIMEETAKLMDQRLMRDDYNSHMNFAFRVQPMQPNLQERM</sequence>
<feature type="domain" description="K-box" evidence="8">
    <location>
        <begin position="85"/>
        <end position="177"/>
    </location>
</feature>
<evidence type="ECO:0000256" key="6">
    <source>
        <dbReference type="SAM" id="Coils"/>
    </source>
</evidence>
<keyword evidence="2" id="KW-0805">Transcription regulation</keyword>
<evidence type="ECO:0000256" key="4">
    <source>
        <dbReference type="ARBA" id="ARBA00023163"/>
    </source>
</evidence>
<dbReference type="InterPro" id="IPR033896">
    <property type="entry name" value="MEF2-like_N"/>
</dbReference>
<evidence type="ECO:0000259" key="7">
    <source>
        <dbReference type="PROSITE" id="PS50066"/>
    </source>
</evidence>
<dbReference type="GO" id="GO:0045944">
    <property type="term" value="P:positive regulation of transcription by RNA polymerase II"/>
    <property type="evidence" value="ECO:0007669"/>
    <property type="project" value="InterPro"/>
</dbReference>
<dbReference type="SUPFAM" id="SSF55455">
    <property type="entry name" value="SRF-like"/>
    <property type="match status" value="1"/>
</dbReference>
<dbReference type="GO" id="GO:0000977">
    <property type="term" value="F:RNA polymerase II transcription regulatory region sequence-specific DNA binding"/>
    <property type="evidence" value="ECO:0007669"/>
    <property type="project" value="InterPro"/>
</dbReference>
<dbReference type="PRINTS" id="PR00404">
    <property type="entry name" value="MADSDOMAIN"/>
</dbReference>
<dbReference type="PROSITE" id="PS51297">
    <property type="entry name" value="K_BOX"/>
    <property type="match status" value="1"/>
</dbReference>
<dbReference type="AlphaFoldDB" id="A0AAU7LJG9"/>
<organism evidence="9">
    <name type="scientific">Hippophae rhamnoides</name>
    <name type="common">sea-buckthorn</name>
    <dbReference type="NCBI Taxonomy" id="193516"/>
    <lineage>
        <taxon>Eukaryota</taxon>
        <taxon>Viridiplantae</taxon>
        <taxon>Streptophyta</taxon>
        <taxon>Embryophyta</taxon>
        <taxon>Tracheophyta</taxon>
        <taxon>Spermatophyta</taxon>
        <taxon>Magnoliopsida</taxon>
        <taxon>eudicotyledons</taxon>
        <taxon>Gunneridae</taxon>
        <taxon>Pentapetalae</taxon>
        <taxon>rosids</taxon>
        <taxon>fabids</taxon>
        <taxon>Rosales</taxon>
        <taxon>Elaeagnaceae</taxon>
        <taxon>Hippophae</taxon>
    </lineage>
</organism>
<dbReference type="PANTHER" id="PTHR48019">
    <property type="entry name" value="SERUM RESPONSE FACTOR HOMOLOG"/>
    <property type="match status" value="1"/>
</dbReference>
<dbReference type="EMBL" id="PP400877">
    <property type="protein sequence ID" value="XBP28237.1"/>
    <property type="molecule type" value="mRNA"/>
</dbReference>
<dbReference type="PROSITE" id="PS00350">
    <property type="entry name" value="MADS_BOX_1"/>
    <property type="match status" value="1"/>
</dbReference>
<gene>
    <name evidence="9" type="primary">MADS42</name>
</gene>
<feature type="coiled-coil region" evidence="6">
    <location>
        <begin position="78"/>
        <end position="112"/>
    </location>
</feature>
<evidence type="ECO:0000256" key="1">
    <source>
        <dbReference type="ARBA" id="ARBA00004123"/>
    </source>
</evidence>
<dbReference type="Pfam" id="PF01486">
    <property type="entry name" value="K-box"/>
    <property type="match status" value="1"/>
</dbReference>
<dbReference type="Pfam" id="PF00319">
    <property type="entry name" value="SRF-TF"/>
    <property type="match status" value="1"/>
</dbReference>
<name>A0AAU7LJG9_9ROSA</name>
<evidence type="ECO:0000256" key="3">
    <source>
        <dbReference type="ARBA" id="ARBA00023125"/>
    </source>
</evidence>
<evidence type="ECO:0000256" key="5">
    <source>
        <dbReference type="ARBA" id="ARBA00023242"/>
    </source>
</evidence>
<dbReference type="InterPro" id="IPR036879">
    <property type="entry name" value="TF_MADSbox_sf"/>
</dbReference>
<proteinExistence type="evidence at transcript level"/>
<keyword evidence="3" id="KW-0238">DNA-binding</keyword>
<dbReference type="SMART" id="SM00432">
    <property type="entry name" value="MADS"/>
    <property type="match status" value="1"/>
</dbReference>
<dbReference type="Gene3D" id="3.40.1810.10">
    <property type="entry name" value="Transcription factor, MADS-box"/>
    <property type="match status" value="1"/>
</dbReference>
<dbReference type="InterPro" id="IPR002100">
    <property type="entry name" value="TF_MADSbox"/>
</dbReference>
<keyword evidence="4" id="KW-0804">Transcription</keyword>
<keyword evidence="5" id="KW-0539">Nucleus</keyword>
<accession>A0AAU7LJG9</accession>
<reference evidence="9" key="2">
    <citation type="submission" date="2024-02" db="EMBL/GenBank/DDBJ databases">
        <authorList>
            <person name="Xu Y."/>
            <person name="Zhao J."/>
        </authorList>
    </citation>
    <scope>NUCLEOTIDE SEQUENCE</scope>
</reference>
<dbReference type="CDD" id="cd00265">
    <property type="entry name" value="MADS_MEF2_like"/>
    <property type="match status" value="1"/>
</dbReference>
<protein>
    <submittedName>
        <fullName evidence="9">MADS42</fullName>
    </submittedName>
</protein>
<comment type="subcellular location">
    <subcellularLocation>
        <location evidence="1">Nucleus</location>
    </subcellularLocation>
</comment>
<dbReference type="InterPro" id="IPR050142">
    <property type="entry name" value="MADS-box/MEF2_TF"/>
</dbReference>
<reference evidence="9" key="1">
    <citation type="journal article" date="2024" name="Front. Plant Sci.">
        <title>Genome-wide analysis of the MADS-box gene family of sea buckthorn (Hippophae rhamnoides ssp. sinensis) and their potential role in floral organ development.</title>
        <authorList>
            <person name="Zhao J."/>
            <person name="Xu Y."/>
            <person name="Zhang Z."/>
            <person name="Zhao M."/>
            <person name="Li K."/>
            <person name="Wang F."/>
            <person name="Sun K."/>
        </authorList>
    </citation>
    <scope>NUCLEOTIDE SEQUENCE</scope>
</reference>
<dbReference type="GO" id="GO:0046983">
    <property type="term" value="F:protein dimerization activity"/>
    <property type="evidence" value="ECO:0007669"/>
    <property type="project" value="InterPro"/>
</dbReference>